<reference evidence="2" key="2">
    <citation type="submission" date="2021-03" db="UniProtKB">
        <authorList>
            <consortium name="EnsemblPlants"/>
        </authorList>
    </citation>
    <scope>IDENTIFICATION</scope>
</reference>
<dbReference type="Gramene" id="evm.model.06.633">
    <property type="protein sequence ID" value="cds.evm.model.06.633"/>
    <property type="gene ID" value="evm.TU.06.633"/>
</dbReference>
<evidence type="ECO:0000313" key="3">
    <source>
        <dbReference type="Proteomes" id="UP000596661"/>
    </source>
</evidence>
<dbReference type="EnsemblPlants" id="evm.model.06.633">
    <property type="protein sequence ID" value="cds.evm.model.06.633"/>
    <property type="gene ID" value="evm.TU.06.633"/>
</dbReference>
<accession>A0A803PZ66</accession>
<feature type="region of interest" description="Disordered" evidence="1">
    <location>
        <begin position="121"/>
        <end position="154"/>
    </location>
</feature>
<organism evidence="2 3">
    <name type="scientific">Cannabis sativa</name>
    <name type="common">Hemp</name>
    <name type="synonym">Marijuana</name>
    <dbReference type="NCBI Taxonomy" id="3483"/>
    <lineage>
        <taxon>Eukaryota</taxon>
        <taxon>Viridiplantae</taxon>
        <taxon>Streptophyta</taxon>
        <taxon>Embryophyta</taxon>
        <taxon>Tracheophyta</taxon>
        <taxon>Spermatophyta</taxon>
        <taxon>Magnoliopsida</taxon>
        <taxon>eudicotyledons</taxon>
        <taxon>Gunneridae</taxon>
        <taxon>Pentapetalae</taxon>
        <taxon>rosids</taxon>
        <taxon>fabids</taxon>
        <taxon>Rosales</taxon>
        <taxon>Cannabaceae</taxon>
        <taxon>Cannabis</taxon>
    </lineage>
</organism>
<dbReference type="EMBL" id="UZAU01000574">
    <property type="status" value="NOT_ANNOTATED_CDS"/>
    <property type="molecule type" value="Genomic_DNA"/>
</dbReference>
<reference evidence="2" key="1">
    <citation type="submission" date="2018-11" db="EMBL/GenBank/DDBJ databases">
        <authorList>
            <person name="Grassa J C."/>
        </authorList>
    </citation>
    <scope>NUCLEOTIDE SEQUENCE [LARGE SCALE GENOMIC DNA]</scope>
</reference>
<sequence>MMVAWCMVDDGSSSNILFRSTYVLTSEIVPLMTRVATMGRVRVVEEATQTCEDIDQEVGQAEGLEVDQEVKSFDSKSEVEDVLVRRRTYKTCFVLRSCPLGGYDVDREPLNRLDMTSKLRGLVDGPSEEPLGPAPVGQLVMDDPPAKRERPSGKGCLRPSLGACSATRLFSHSDCCMELAFMKLSLSCDSSRGSSIALCELIKILEAAFITKEANLLVKGHALSEIEALSLQNQSMISGLEAMLGTRNQENNIEHTGLRQSTIREQVGSSKTTIKLEGSSLGKFDEEMVGPSVEEGVLKGFVDSFYLLIFLRIDHDREVFDDAIVLPLVVALDLCSGNLVPESGHSTPKFPFDGKGLSIWDFSLDGHKDGLKFLRQKGEACVLLLLVLLVLWNGRSVKLPLFPTISSRVFIIVFAPSVLATRGLGSVAGTYMCAWQVMGLQDVL</sequence>
<name>A0A803PZ66_CANSA</name>
<dbReference type="AlphaFoldDB" id="A0A803PZ66"/>
<evidence type="ECO:0000313" key="2">
    <source>
        <dbReference type="EnsemblPlants" id="cds.evm.model.06.633"/>
    </source>
</evidence>
<protein>
    <submittedName>
        <fullName evidence="2">Uncharacterized protein</fullName>
    </submittedName>
</protein>
<dbReference type="Proteomes" id="UP000596661">
    <property type="component" value="Chromosome 6"/>
</dbReference>
<evidence type="ECO:0000256" key="1">
    <source>
        <dbReference type="SAM" id="MobiDB-lite"/>
    </source>
</evidence>
<keyword evidence="3" id="KW-1185">Reference proteome</keyword>
<proteinExistence type="predicted"/>